<organism evidence="6 7">
    <name type="scientific">Nonomuraea bangladeshensis</name>
    <dbReference type="NCBI Taxonomy" id="404385"/>
    <lineage>
        <taxon>Bacteria</taxon>
        <taxon>Bacillati</taxon>
        <taxon>Actinomycetota</taxon>
        <taxon>Actinomycetes</taxon>
        <taxon>Streptosporangiales</taxon>
        <taxon>Streptosporangiaceae</taxon>
        <taxon>Nonomuraea</taxon>
    </lineage>
</organism>
<sequence>MTWLGDELGRIADEMPQRDLGAAVLERHQRRRRTLVAFAAAATVVVTLLAATIGARTLLAEPRAAVGPTLPPERSSISVGVVPTVESAVLHVAQRMGYFREEGLSVRPVFLQSSAVGVALLDLKRLDLAQLDYATLFMANENGKDLKLVTAFHQSAPGTLALVVNATSKVRTVAGLKRKEIAVPGLRGLPTLALTAVLKRAGLTLEDVVLIETSYPEMLGELKRGRYAAALLAEPFITVGREGGQVRVVGDLTSGDLANLQTSGMAATVDWIRHNPRTLAAFQRALGKAQRLVAADPERARAVLPTYTKISEKAVANVTLGSYPDQLDPAHLTRIAVLARAHGWLKRLPEPGEAVAKTE</sequence>
<evidence type="ECO:0000256" key="3">
    <source>
        <dbReference type="ARBA" id="ARBA00022729"/>
    </source>
</evidence>
<comment type="similarity">
    <text evidence="2">Belongs to the bacterial solute-binding protein SsuA/TauA family.</text>
</comment>
<dbReference type="EMBL" id="JBFARM010000019">
    <property type="protein sequence ID" value="MEV4292559.1"/>
    <property type="molecule type" value="Genomic_DNA"/>
</dbReference>
<evidence type="ECO:0000313" key="7">
    <source>
        <dbReference type="Proteomes" id="UP001552427"/>
    </source>
</evidence>
<keyword evidence="3" id="KW-0732">Signal</keyword>
<keyword evidence="4" id="KW-0472">Membrane</keyword>
<evidence type="ECO:0000313" key="6">
    <source>
        <dbReference type="EMBL" id="MEV4292559.1"/>
    </source>
</evidence>
<name>A0ABV3HJS4_9ACTN</name>
<dbReference type="Gene3D" id="3.40.190.10">
    <property type="entry name" value="Periplasmic binding protein-like II"/>
    <property type="match status" value="2"/>
</dbReference>
<protein>
    <submittedName>
        <fullName evidence="6">ABC transporter substrate-binding protein</fullName>
    </submittedName>
</protein>
<dbReference type="RefSeq" id="WP_364462854.1">
    <property type="nucleotide sequence ID" value="NZ_JBFARM010000019.1"/>
</dbReference>
<keyword evidence="4" id="KW-0812">Transmembrane</keyword>
<dbReference type="Proteomes" id="UP001552427">
    <property type="component" value="Unassembled WGS sequence"/>
</dbReference>
<feature type="domain" description="SsuA/THI5-like" evidence="5">
    <location>
        <begin position="87"/>
        <end position="300"/>
    </location>
</feature>
<dbReference type="PANTHER" id="PTHR30024">
    <property type="entry name" value="ALIPHATIC SULFONATES-BINDING PROTEIN-RELATED"/>
    <property type="match status" value="1"/>
</dbReference>
<evidence type="ECO:0000256" key="2">
    <source>
        <dbReference type="ARBA" id="ARBA00010742"/>
    </source>
</evidence>
<evidence type="ECO:0000256" key="4">
    <source>
        <dbReference type="SAM" id="Phobius"/>
    </source>
</evidence>
<accession>A0ABV3HJS4</accession>
<comment type="subcellular location">
    <subcellularLocation>
        <location evidence="1">Periplasm</location>
    </subcellularLocation>
</comment>
<evidence type="ECO:0000256" key="1">
    <source>
        <dbReference type="ARBA" id="ARBA00004418"/>
    </source>
</evidence>
<reference evidence="6 7" key="1">
    <citation type="submission" date="2024-06" db="EMBL/GenBank/DDBJ databases">
        <title>The Natural Products Discovery Center: Release of the First 8490 Sequenced Strains for Exploring Actinobacteria Biosynthetic Diversity.</title>
        <authorList>
            <person name="Kalkreuter E."/>
            <person name="Kautsar S.A."/>
            <person name="Yang D."/>
            <person name="Bader C.D."/>
            <person name="Teijaro C.N."/>
            <person name="Fluegel L."/>
            <person name="Davis C.M."/>
            <person name="Simpson J.R."/>
            <person name="Lauterbach L."/>
            <person name="Steele A.D."/>
            <person name="Gui C."/>
            <person name="Meng S."/>
            <person name="Li G."/>
            <person name="Viehrig K."/>
            <person name="Ye F."/>
            <person name="Su P."/>
            <person name="Kiefer A.F."/>
            <person name="Nichols A."/>
            <person name="Cepeda A.J."/>
            <person name="Yan W."/>
            <person name="Fan B."/>
            <person name="Jiang Y."/>
            <person name="Adhikari A."/>
            <person name="Zheng C.-J."/>
            <person name="Schuster L."/>
            <person name="Cowan T.M."/>
            <person name="Smanski M.J."/>
            <person name="Chevrette M.G."/>
            <person name="De Carvalho L.P.S."/>
            <person name="Shen B."/>
        </authorList>
    </citation>
    <scope>NUCLEOTIDE SEQUENCE [LARGE SCALE GENOMIC DNA]</scope>
    <source>
        <strain evidence="6 7">NPDC049574</strain>
    </source>
</reference>
<dbReference type="InterPro" id="IPR015168">
    <property type="entry name" value="SsuA/THI5"/>
</dbReference>
<proteinExistence type="inferred from homology"/>
<feature type="transmembrane region" description="Helical" evidence="4">
    <location>
        <begin position="35"/>
        <end position="55"/>
    </location>
</feature>
<comment type="caution">
    <text evidence="6">The sequence shown here is derived from an EMBL/GenBank/DDBJ whole genome shotgun (WGS) entry which is preliminary data.</text>
</comment>
<gene>
    <name evidence="6" type="ORF">AB0K40_44225</name>
</gene>
<keyword evidence="4" id="KW-1133">Transmembrane helix</keyword>
<dbReference type="Pfam" id="PF09084">
    <property type="entry name" value="NMT1"/>
    <property type="match status" value="1"/>
</dbReference>
<evidence type="ECO:0000259" key="5">
    <source>
        <dbReference type="Pfam" id="PF09084"/>
    </source>
</evidence>
<dbReference type="PANTHER" id="PTHR30024:SF47">
    <property type="entry name" value="TAURINE-BINDING PERIPLASMIC PROTEIN"/>
    <property type="match status" value="1"/>
</dbReference>
<keyword evidence="7" id="KW-1185">Reference proteome</keyword>
<dbReference type="SUPFAM" id="SSF53850">
    <property type="entry name" value="Periplasmic binding protein-like II"/>
    <property type="match status" value="1"/>
</dbReference>